<reference evidence="2 3" key="1">
    <citation type="submission" date="2010-04" db="EMBL/GenBank/DDBJ databases">
        <authorList>
            <person name="Muzny D."/>
            <person name="Qin X."/>
            <person name="Deng J."/>
            <person name="Jiang H."/>
            <person name="Liu Y."/>
            <person name="Qu J."/>
            <person name="Song X.-Z."/>
            <person name="Zhang L."/>
            <person name="Thornton R."/>
            <person name="Coyle M."/>
            <person name="Francisco L."/>
            <person name="Jackson L."/>
            <person name="Javaid M."/>
            <person name="Korchina V."/>
            <person name="Kovar C."/>
            <person name="Mata R."/>
            <person name="Mathew T."/>
            <person name="Ngo R."/>
            <person name="Nguyen L."/>
            <person name="Nguyen N."/>
            <person name="Okwuonu G."/>
            <person name="Ongeri F."/>
            <person name="Pham C."/>
            <person name="Simmons D."/>
            <person name="Wilczek-Boney K."/>
            <person name="Hale W."/>
            <person name="Jakkamsetti A."/>
            <person name="Pham P."/>
            <person name="Ruth R."/>
            <person name="San Lucas F."/>
            <person name="Warren J."/>
            <person name="Zhang J."/>
            <person name="Zhao Z."/>
            <person name="Zhou C."/>
            <person name="Zhu D."/>
            <person name="Lee S."/>
            <person name="Bess C."/>
            <person name="Blankenburg K."/>
            <person name="Forbes L."/>
            <person name="Fu Q."/>
            <person name="Gubbala S."/>
            <person name="Hirani K."/>
            <person name="Jayaseelan J.C."/>
            <person name="Lara F."/>
            <person name="Munidasa M."/>
            <person name="Palculict T."/>
            <person name="Patil S."/>
            <person name="Pu L.-L."/>
            <person name="Saada N."/>
            <person name="Tang L."/>
            <person name="Weissenberger G."/>
            <person name="Zhu Y."/>
            <person name="Hemphill L."/>
            <person name="Shang Y."/>
            <person name="Youmans B."/>
            <person name="Ayvaz T."/>
            <person name="Ross M."/>
            <person name="Santibanez J."/>
            <person name="Aqrawi P."/>
            <person name="Gross S."/>
            <person name="Joshi V."/>
            <person name="Fowler G."/>
            <person name="Nazareth L."/>
            <person name="Reid J."/>
            <person name="Worley K."/>
            <person name="Petrosino J."/>
            <person name="Highlander S."/>
            <person name="Gibbs R."/>
        </authorList>
    </citation>
    <scope>NUCLEOTIDE SEQUENCE [LARGE SCALE GENOMIC DNA]</scope>
    <source>
        <strain evidence="2 3">ATCC BAA-614</strain>
    </source>
</reference>
<dbReference type="EMBL" id="ADNV01000002">
    <property type="protein sequence ID" value="EFG80088.1"/>
    <property type="molecule type" value="Genomic_DNA"/>
</dbReference>
<dbReference type="AlphaFoldDB" id="D5P1H0"/>
<sequence>MGTDRAGNGRNLDQLCAITGWRRNHVRNALKDTLRPKVVTKRRPQPPKNGPKSLRC</sequence>
<keyword evidence="3" id="KW-1185">Reference proteome</keyword>
<dbReference type="Proteomes" id="UP000003653">
    <property type="component" value="Unassembled WGS sequence"/>
</dbReference>
<evidence type="ECO:0000313" key="2">
    <source>
        <dbReference type="EMBL" id="EFG80088.1"/>
    </source>
</evidence>
<dbReference type="HOGENOM" id="CLU_3009459_0_0_11"/>
<protein>
    <submittedName>
        <fullName evidence="2">Uncharacterized protein</fullName>
    </submittedName>
</protein>
<evidence type="ECO:0000313" key="3">
    <source>
        <dbReference type="Proteomes" id="UP000003653"/>
    </source>
</evidence>
<comment type="caution">
    <text evidence="2">The sequence shown here is derived from an EMBL/GenBank/DDBJ whole genome shotgun (WGS) entry which is preliminary data.</text>
</comment>
<organism evidence="2 3">
    <name type="scientific">Mycobacterium parascrofulaceum ATCC BAA-614</name>
    <dbReference type="NCBI Taxonomy" id="525368"/>
    <lineage>
        <taxon>Bacteria</taxon>
        <taxon>Bacillati</taxon>
        <taxon>Actinomycetota</taxon>
        <taxon>Actinomycetes</taxon>
        <taxon>Mycobacteriales</taxon>
        <taxon>Mycobacteriaceae</taxon>
        <taxon>Mycobacterium</taxon>
        <taxon>Mycobacterium simiae complex</taxon>
    </lineage>
</organism>
<name>D5P1H0_9MYCO</name>
<evidence type="ECO:0000256" key="1">
    <source>
        <dbReference type="SAM" id="MobiDB-lite"/>
    </source>
</evidence>
<proteinExistence type="predicted"/>
<gene>
    <name evidence="2" type="ORF">HMPREF0591_0014</name>
</gene>
<feature type="region of interest" description="Disordered" evidence="1">
    <location>
        <begin position="28"/>
        <end position="56"/>
    </location>
</feature>
<accession>D5P1H0</accession>